<dbReference type="KEGG" id="bhc:JFL75_11740"/>
<dbReference type="PANTHER" id="PTHR48098">
    <property type="entry name" value="ENTEROCHELIN ESTERASE-RELATED"/>
    <property type="match status" value="1"/>
</dbReference>
<gene>
    <name evidence="1" type="ORF">JFL75_11740</name>
</gene>
<dbReference type="Proteomes" id="UP000595917">
    <property type="component" value="Chromosome"/>
</dbReference>
<dbReference type="InterPro" id="IPR029058">
    <property type="entry name" value="AB_hydrolase_fold"/>
</dbReference>
<dbReference type="Pfam" id="PF00756">
    <property type="entry name" value="Esterase"/>
    <property type="match status" value="1"/>
</dbReference>
<proteinExistence type="predicted"/>
<name>A0A7T7XK26_9SPIR</name>
<dbReference type="AlphaFoldDB" id="A0A7T7XK26"/>
<dbReference type="EMBL" id="CP067089">
    <property type="protein sequence ID" value="QQO07618.1"/>
    <property type="molecule type" value="Genomic_DNA"/>
</dbReference>
<evidence type="ECO:0000313" key="1">
    <source>
        <dbReference type="EMBL" id="QQO07618.1"/>
    </source>
</evidence>
<keyword evidence="2" id="KW-1185">Reference proteome</keyword>
<dbReference type="GO" id="GO:0016747">
    <property type="term" value="F:acyltransferase activity, transferring groups other than amino-acyl groups"/>
    <property type="evidence" value="ECO:0007669"/>
    <property type="project" value="TreeGrafter"/>
</dbReference>
<dbReference type="RefSeq" id="WP_215624924.1">
    <property type="nucleotide sequence ID" value="NZ_CP067089.2"/>
</dbReference>
<organism evidence="1 2">
    <name type="scientific">Breznakiella homolactica</name>
    <dbReference type="NCBI Taxonomy" id="2798577"/>
    <lineage>
        <taxon>Bacteria</taxon>
        <taxon>Pseudomonadati</taxon>
        <taxon>Spirochaetota</taxon>
        <taxon>Spirochaetia</taxon>
        <taxon>Spirochaetales</taxon>
        <taxon>Breznakiellaceae</taxon>
        <taxon>Breznakiella</taxon>
    </lineage>
</organism>
<reference evidence="1" key="1">
    <citation type="submission" date="2021-01" db="EMBL/GenBank/DDBJ databases">
        <title>Description of Breznakiella homolactica.</title>
        <authorList>
            <person name="Song Y."/>
            <person name="Brune A."/>
        </authorList>
    </citation>
    <scope>NUCLEOTIDE SEQUENCE</scope>
    <source>
        <strain evidence="1">RmG30</strain>
    </source>
</reference>
<protein>
    <recommendedName>
        <fullName evidence="3">Esterase</fullName>
    </recommendedName>
</protein>
<accession>A0A7T7XK26</accession>
<evidence type="ECO:0008006" key="3">
    <source>
        <dbReference type="Google" id="ProtNLM"/>
    </source>
</evidence>
<dbReference type="PANTHER" id="PTHR48098:SF1">
    <property type="entry name" value="DIACYLGLYCEROL ACYLTRANSFERASE_MYCOLYLTRANSFERASE AG85A"/>
    <property type="match status" value="1"/>
</dbReference>
<dbReference type="Gene3D" id="3.40.50.1820">
    <property type="entry name" value="alpha/beta hydrolase"/>
    <property type="match status" value="1"/>
</dbReference>
<dbReference type="SUPFAM" id="SSF53474">
    <property type="entry name" value="alpha/beta-Hydrolases"/>
    <property type="match status" value="1"/>
</dbReference>
<sequence>MEYINPPKELPRNVIHKTFYSEILNHELGYNIFLPSGYENDETTYPVHYHLHGWEDNESSDIWTLHNAYKNNQAITVFPNNSPQIEDNENIPVEEIIINEFIPFIENEYRADKNPANRSISGFSMGGGMAFYYAVKYPGFFGSVTAYAGTYHLYFHKDYQGVGQPPSKAAELYNKLNEEQYFKEDGILNLVNTNKEKINGTLRIKMHVGSADVLFCDNEIMHLYLDSLHIPHEYRIIEKADHDLSKIL</sequence>
<dbReference type="InterPro" id="IPR000801">
    <property type="entry name" value="Esterase-like"/>
</dbReference>
<dbReference type="InterPro" id="IPR050583">
    <property type="entry name" value="Mycobacterial_A85_antigen"/>
</dbReference>
<evidence type="ECO:0000313" key="2">
    <source>
        <dbReference type="Proteomes" id="UP000595917"/>
    </source>
</evidence>